<name>A0A650CQA6_9CREN</name>
<dbReference type="RefSeq" id="WP_156007399.1">
    <property type="nucleotide sequence ID" value="NZ_CP045483.1"/>
</dbReference>
<sequence length="274" mass="31058">MPKEEIVEAKILDYGKLKTIYSSIQFARAYAKIVKDGPPPRDIPKELYYQALQSNEIRYGPLKVINNGNLIKIAEVNALVKSDREGIPLYAIVDFTDGIKVYLAYEKPKTVVGVDIGVRHLFTIVAIRGTTAWKVRYWGNEVIINEMIKILGDPQGLPELKNMRSKIKGIVDEVVKFIDELEPKVVALEDLKLFEGKAGQALRVVEEMLEEKLYNAGIRYRRLSPFNTSKICSKCGYKKGEIMGPLFVCPSCGFKSERDYNAAYNLALQCYYQC</sequence>
<evidence type="ECO:0000313" key="4">
    <source>
        <dbReference type="Proteomes" id="UP000423396"/>
    </source>
</evidence>
<feature type="domain" description="Cas12f1-like TNB" evidence="2">
    <location>
        <begin position="206"/>
        <end position="266"/>
    </location>
</feature>
<keyword evidence="1" id="KW-0238">DNA-binding</keyword>
<evidence type="ECO:0000259" key="2">
    <source>
        <dbReference type="Pfam" id="PF07282"/>
    </source>
</evidence>
<proteinExistence type="predicted"/>
<reference evidence="3 4" key="1">
    <citation type="submission" date="2019-10" db="EMBL/GenBank/DDBJ databases">
        <title>Genome Sequences from Six Type Strain Members of the Archaeal Family Sulfolobaceae: Acidianus ambivalens, Acidianus infernus, Metallosphaera prunae, Stygiolobus azoricus, Sulfolobus metallicus, and Sulfurisphaera ohwakuensis.</title>
        <authorList>
            <person name="Counts J.A."/>
            <person name="Kelly R.M."/>
        </authorList>
    </citation>
    <scope>NUCLEOTIDE SEQUENCE [LARGE SCALE GENOMIC DNA]</scope>
    <source>
        <strain evidence="3 4">FC6</strain>
    </source>
</reference>
<dbReference type="AlphaFoldDB" id="A0A650CQA6"/>
<dbReference type="GeneID" id="42799104"/>
<dbReference type="GO" id="GO:0003677">
    <property type="term" value="F:DNA binding"/>
    <property type="evidence" value="ECO:0007669"/>
    <property type="project" value="UniProtKB-KW"/>
</dbReference>
<evidence type="ECO:0000256" key="1">
    <source>
        <dbReference type="ARBA" id="ARBA00023125"/>
    </source>
</evidence>
<dbReference type="EMBL" id="CP045483">
    <property type="protein sequence ID" value="QGR20020.1"/>
    <property type="molecule type" value="Genomic_DNA"/>
</dbReference>
<protein>
    <submittedName>
        <fullName evidence="3">Transposase</fullName>
    </submittedName>
</protein>
<organism evidence="3 4">
    <name type="scientific">Stygiolobus azoricus</name>
    <dbReference type="NCBI Taxonomy" id="41675"/>
    <lineage>
        <taxon>Archaea</taxon>
        <taxon>Thermoproteota</taxon>
        <taxon>Thermoprotei</taxon>
        <taxon>Sulfolobales</taxon>
        <taxon>Sulfolobaceae</taxon>
        <taxon>Stygiolobus</taxon>
    </lineage>
</organism>
<keyword evidence="4" id="KW-1185">Reference proteome</keyword>
<evidence type="ECO:0000313" key="3">
    <source>
        <dbReference type="EMBL" id="QGR20020.1"/>
    </source>
</evidence>
<gene>
    <name evidence="3" type="ORF">D1868_08500</name>
</gene>
<dbReference type="Proteomes" id="UP000423396">
    <property type="component" value="Chromosome"/>
</dbReference>
<dbReference type="KEGG" id="sazo:D1868_08500"/>
<dbReference type="OrthoDB" id="33505at2157"/>
<dbReference type="Pfam" id="PF07282">
    <property type="entry name" value="Cas12f1-like_TNB"/>
    <property type="match status" value="1"/>
</dbReference>
<accession>A0A650CQA6</accession>
<dbReference type="InterPro" id="IPR010095">
    <property type="entry name" value="Cas12f1-like_TNB"/>
</dbReference>